<proteinExistence type="predicted"/>
<evidence type="ECO:0000313" key="1">
    <source>
        <dbReference type="EMBL" id="DAE17430.1"/>
    </source>
</evidence>
<accession>A0A8S5QDP9</accession>
<name>A0A8S5QDP9_9VIRU</name>
<dbReference type="EMBL" id="BK015640">
    <property type="protein sequence ID" value="DAE17430.1"/>
    <property type="molecule type" value="Genomic_DNA"/>
</dbReference>
<protein>
    <submittedName>
        <fullName evidence="1">Uncharacterized protein</fullName>
    </submittedName>
</protein>
<sequence>MRKIRTCESALFNTGGSTCQIDWGRVKGCIIVEKGQKLPAELTKDALEELCHADRPGRVYPIPSFVEYAKNGGEPQVNAVGYGPSQYNGMSAETETFTLPKFDETLNAKLLQSATKEWDVYFYDDKFLYGYNDGTDVLAGMPMSTIYPTVTPFSTSSSKSTMTVSFCHTDIEDLLMNVDFIKLDFNIKNGLKGLTEVELVSKESNKYKLIEKIGGYDLTPLHGGAIAKAAAEVLNGATSATYADGILTVVPADGGGTVSLKAPSVLYENGIKYIEGVSA</sequence>
<organism evidence="1">
    <name type="scientific">Phage sp. ctSLR2</name>
    <dbReference type="NCBI Taxonomy" id="2825796"/>
    <lineage>
        <taxon>Viruses</taxon>
    </lineage>
</organism>
<reference evidence="1" key="1">
    <citation type="journal article" date="2021" name="Proc. Natl. Acad. Sci. U.S.A.">
        <title>A Catalog of Tens of Thousands of Viruses from Human Metagenomes Reveals Hidden Associations with Chronic Diseases.</title>
        <authorList>
            <person name="Tisza M.J."/>
            <person name="Buck C.B."/>
        </authorList>
    </citation>
    <scope>NUCLEOTIDE SEQUENCE</scope>
    <source>
        <strain evidence="1">CtSLR2</strain>
    </source>
</reference>